<dbReference type="Pfam" id="PF01694">
    <property type="entry name" value="Rhomboid"/>
    <property type="match status" value="1"/>
</dbReference>
<evidence type="ECO:0000256" key="7">
    <source>
        <dbReference type="SAM" id="MobiDB-lite"/>
    </source>
</evidence>
<comment type="subcellular location">
    <subcellularLocation>
        <location evidence="1">Membrane</location>
        <topology evidence="1">Multi-pass membrane protein</topology>
    </subcellularLocation>
</comment>
<evidence type="ECO:0000256" key="1">
    <source>
        <dbReference type="ARBA" id="ARBA00004141"/>
    </source>
</evidence>
<evidence type="ECO:0000256" key="5">
    <source>
        <dbReference type="ARBA" id="ARBA00022989"/>
    </source>
</evidence>
<feature type="transmembrane region" description="Helical" evidence="8">
    <location>
        <begin position="140"/>
        <end position="160"/>
    </location>
</feature>
<evidence type="ECO:0000256" key="6">
    <source>
        <dbReference type="ARBA" id="ARBA00023136"/>
    </source>
</evidence>
<dbReference type="InterPro" id="IPR050925">
    <property type="entry name" value="Rhomboid_protease_S54"/>
</dbReference>
<dbReference type="SUPFAM" id="SSF57845">
    <property type="entry name" value="B-box zinc-binding domain"/>
    <property type="match status" value="1"/>
</dbReference>
<feature type="transmembrane region" description="Helical" evidence="8">
    <location>
        <begin position="245"/>
        <end position="264"/>
    </location>
</feature>
<dbReference type="InterPro" id="IPR022764">
    <property type="entry name" value="Peptidase_S54_rhomboid_dom"/>
</dbReference>
<dbReference type="Proteomes" id="UP001296706">
    <property type="component" value="Unassembled WGS sequence"/>
</dbReference>
<keyword evidence="5 8" id="KW-1133">Transmembrane helix</keyword>
<feature type="compositionally biased region" description="Pro residues" evidence="7">
    <location>
        <begin position="1"/>
        <end position="21"/>
    </location>
</feature>
<keyword evidence="10" id="KW-0645">Protease</keyword>
<organism evidence="10 11">
    <name type="scientific">Pseudonocardia xinjiangensis</name>
    <dbReference type="NCBI Taxonomy" id="75289"/>
    <lineage>
        <taxon>Bacteria</taxon>
        <taxon>Bacillati</taxon>
        <taxon>Actinomycetota</taxon>
        <taxon>Actinomycetes</taxon>
        <taxon>Pseudonocardiales</taxon>
        <taxon>Pseudonocardiaceae</taxon>
        <taxon>Pseudonocardia</taxon>
    </lineage>
</organism>
<dbReference type="SUPFAM" id="SSF144091">
    <property type="entry name" value="Rhomboid-like"/>
    <property type="match status" value="1"/>
</dbReference>
<feature type="domain" description="Peptidase S54 rhomboid" evidence="9">
    <location>
        <begin position="131"/>
        <end position="261"/>
    </location>
</feature>
<comment type="similarity">
    <text evidence="2">Belongs to the peptidase S54 family.</text>
</comment>
<reference evidence="10 11" key="1">
    <citation type="submission" date="2020-04" db="EMBL/GenBank/DDBJ databases">
        <authorList>
            <person name="Klaysubun C."/>
            <person name="Duangmal K."/>
            <person name="Lipun K."/>
        </authorList>
    </citation>
    <scope>NUCLEOTIDE SEQUENCE [LARGE SCALE GENOMIC DNA]</scope>
    <source>
        <strain evidence="10 11">JCM 11839</strain>
    </source>
</reference>
<dbReference type="Gene3D" id="1.20.1540.10">
    <property type="entry name" value="Rhomboid-like"/>
    <property type="match status" value="1"/>
</dbReference>
<dbReference type="EMBL" id="JAAXKY010000025">
    <property type="protein sequence ID" value="NMH77511.1"/>
    <property type="molecule type" value="Genomic_DNA"/>
</dbReference>
<evidence type="ECO:0000313" key="11">
    <source>
        <dbReference type="Proteomes" id="UP001296706"/>
    </source>
</evidence>
<dbReference type="GO" id="GO:0008233">
    <property type="term" value="F:peptidase activity"/>
    <property type="evidence" value="ECO:0007669"/>
    <property type="project" value="UniProtKB-KW"/>
</dbReference>
<dbReference type="InterPro" id="IPR035952">
    <property type="entry name" value="Rhomboid-like_sf"/>
</dbReference>
<feature type="transmembrane region" description="Helical" evidence="8">
    <location>
        <begin position="222"/>
        <end position="239"/>
    </location>
</feature>
<dbReference type="GO" id="GO:0006508">
    <property type="term" value="P:proteolysis"/>
    <property type="evidence" value="ECO:0007669"/>
    <property type="project" value="UniProtKB-KW"/>
</dbReference>
<keyword evidence="6 8" id="KW-0472">Membrane</keyword>
<feature type="region of interest" description="Disordered" evidence="7">
    <location>
        <begin position="1"/>
        <end position="25"/>
    </location>
</feature>
<evidence type="ECO:0000256" key="8">
    <source>
        <dbReference type="SAM" id="Phobius"/>
    </source>
</evidence>
<evidence type="ECO:0000256" key="4">
    <source>
        <dbReference type="ARBA" id="ARBA00022801"/>
    </source>
</evidence>
<feature type="transmembrane region" description="Helical" evidence="8">
    <location>
        <begin position="271"/>
        <end position="293"/>
    </location>
</feature>
<feature type="transmembrane region" description="Helical" evidence="8">
    <location>
        <begin position="196"/>
        <end position="215"/>
    </location>
</feature>
<dbReference type="PANTHER" id="PTHR43731:SF14">
    <property type="entry name" value="PRESENILIN-ASSOCIATED RHOMBOID-LIKE PROTEIN, MITOCHONDRIAL"/>
    <property type="match status" value="1"/>
</dbReference>
<keyword evidence="4" id="KW-0378">Hydrolase</keyword>
<dbReference type="PANTHER" id="PTHR43731">
    <property type="entry name" value="RHOMBOID PROTEASE"/>
    <property type="match status" value="1"/>
</dbReference>
<evidence type="ECO:0000313" key="10">
    <source>
        <dbReference type="EMBL" id="NMH77511.1"/>
    </source>
</evidence>
<keyword evidence="11" id="KW-1185">Reference proteome</keyword>
<evidence type="ECO:0000259" key="9">
    <source>
        <dbReference type="Pfam" id="PF01694"/>
    </source>
</evidence>
<name>A0ABX1RCH9_9PSEU</name>
<dbReference type="CDD" id="cd19756">
    <property type="entry name" value="Bbox2"/>
    <property type="match status" value="1"/>
</dbReference>
<proteinExistence type="inferred from homology"/>
<feature type="transmembrane region" description="Helical" evidence="8">
    <location>
        <begin position="172"/>
        <end position="190"/>
    </location>
</feature>
<gene>
    <name evidence="10" type="ORF">HF577_10500</name>
</gene>
<comment type="caution">
    <text evidence="10">The sequence shown here is derived from an EMBL/GenBank/DDBJ whole genome shotgun (WGS) entry which is preliminary data.</text>
</comment>
<sequence>MSHPDGPPSPPPHPGGPPPGAPAVCVRHPDRATGLTCTRCDRPACPECLREASVGYQCVDCVGQAARRGRRGTTVAGAEPRTGRPWVVPTLIGLNTAIFVWTVVQAGSVNGNAAAPLFDEWALVPVLVQNGEWWRLFTSGFLHIGPIHLLFNMIALWVLGRDLEIVLGRGRFLAVYLISLLGGSAAVMLFSMPNQAVAGASGAVFGLMGGLAVVLRRLRAPAGQVIGLIAVNLVISVLIPGISLLGHLGGLVIGAVATSALVYAPVRNRTAVQAVALVGLTIVLLLLIAVTALR</sequence>
<keyword evidence="3 8" id="KW-0812">Transmembrane</keyword>
<protein>
    <submittedName>
        <fullName evidence="10">Rhomboid family intramembrane serine protease</fullName>
    </submittedName>
</protein>
<evidence type="ECO:0000256" key="3">
    <source>
        <dbReference type="ARBA" id="ARBA00022692"/>
    </source>
</evidence>
<evidence type="ECO:0000256" key="2">
    <source>
        <dbReference type="ARBA" id="ARBA00009045"/>
    </source>
</evidence>
<accession>A0ABX1RCH9</accession>